<proteinExistence type="predicted"/>
<dbReference type="GO" id="GO:0043565">
    <property type="term" value="F:sequence-specific DNA binding"/>
    <property type="evidence" value="ECO:0007669"/>
    <property type="project" value="InterPro"/>
</dbReference>
<dbReference type="Pfam" id="PF13412">
    <property type="entry name" value="HTH_24"/>
    <property type="match status" value="1"/>
</dbReference>
<keyword evidence="2" id="KW-0238">DNA-binding</keyword>
<dbReference type="PROSITE" id="PS50956">
    <property type="entry name" value="HTH_ASNC_2"/>
    <property type="match status" value="1"/>
</dbReference>
<dbReference type="PANTHER" id="PTHR30154:SF34">
    <property type="entry name" value="TRANSCRIPTIONAL REGULATOR AZLB"/>
    <property type="match status" value="1"/>
</dbReference>
<feature type="domain" description="HTH asnC-type" evidence="4">
    <location>
        <begin position="4"/>
        <end position="65"/>
    </location>
</feature>
<evidence type="ECO:0000313" key="5">
    <source>
        <dbReference type="EMBL" id="RWX72942.1"/>
    </source>
</evidence>
<dbReference type="InterPro" id="IPR036390">
    <property type="entry name" value="WH_DNA-bd_sf"/>
</dbReference>
<name>A0A3S3RM87_METS7</name>
<dbReference type="AlphaFoldDB" id="A0A3S3RM87"/>
<dbReference type="InterPro" id="IPR019885">
    <property type="entry name" value="Tscrpt_reg_HTH_AsnC-type_CS"/>
</dbReference>
<dbReference type="InterPro" id="IPR000485">
    <property type="entry name" value="AsnC-type_HTH_dom"/>
</dbReference>
<dbReference type="SUPFAM" id="SSF46785">
    <property type="entry name" value="Winged helix' DNA-binding domain"/>
    <property type="match status" value="1"/>
</dbReference>
<dbReference type="InterPro" id="IPR011008">
    <property type="entry name" value="Dimeric_a/b-barrel"/>
</dbReference>
<evidence type="ECO:0000256" key="1">
    <source>
        <dbReference type="ARBA" id="ARBA00023015"/>
    </source>
</evidence>
<accession>A0A3S3RM87</accession>
<evidence type="ECO:0000256" key="2">
    <source>
        <dbReference type="ARBA" id="ARBA00023125"/>
    </source>
</evidence>
<dbReference type="InterPro" id="IPR019888">
    <property type="entry name" value="Tscrpt_reg_AsnC-like"/>
</dbReference>
<dbReference type="SUPFAM" id="SSF54909">
    <property type="entry name" value="Dimeric alpha+beta barrel"/>
    <property type="match status" value="1"/>
</dbReference>
<dbReference type="Gene3D" id="3.30.70.920">
    <property type="match status" value="1"/>
</dbReference>
<sequence length="149" mass="17021">MRQLDDYDRKIIEVLRKDGRVSYRNLASVVGISNVAVRDRVSKLLKRGYIKGFFALADSRLIGKDVSAIFEVEASTNEFSEVVDRISAYEEVTKVYEKVGAPTIFVHASFSNIDEMQNFAERIYKMKGVVKVVSSMIYKRHKFDPSLDV</sequence>
<evidence type="ECO:0000313" key="6">
    <source>
        <dbReference type="Proteomes" id="UP000288215"/>
    </source>
</evidence>
<dbReference type="PROSITE" id="PS00519">
    <property type="entry name" value="HTH_ASNC_1"/>
    <property type="match status" value="1"/>
</dbReference>
<dbReference type="GO" id="GO:0005829">
    <property type="term" value="C:cytosol"/>
    <property type="evidence" value="ECO:0007669"/>
    <property type="project" value="TreeGrafter"/>
</dbReference>
<gene>
    <name evidence="5" type="ORF">Metus_0916</name>
</gene>
<dbReference type="GO" id="GO:0043200">
    <property type="term" value="P:response to amino acid"/>
    <property type="evidence" value="ECO:0007669"/>
    <property type="project" value="TreeGrafter"/>
</dbReference>
<dbReference type="SMART" id="SM00344">
    <property type="entry name" value="HTH_ASNC"/>
    <property type="match status" value="1"/>
</dbReference>
<dbReference type="PRINTS" id="PR00033">
    <property type="entry name" value="HTHASNC"/>
</dbReference>
<dbReference type="InterPro" id="IPR036388">
    <property type="entry name" value="WH-like_DNA-bd_sf"/>
</dbReference>
<dbReference type="Gene3D" id="1.10.10.10">
    <property type="entry name" value="Winged helix-like DNA-binding domain superfamily/Winged helix DNA-binding domain"/>
    <property type="match status" value="1"/>
</dbReference>
<organism evidence="5 6">
    <name type="scientific">Methanosuratincola subterraneus</name>
    <dbReference type="NCBI Taxonomy" id="2593994"/>
    <lineage>
        <taxon>Archaea</taxon>
        <taxon>Thermoproteota</taxon>
        <taxon>Methanosuratincolia</taxon>
        <taxon>Candidatus Methanomethylicales</taxon>
        <taxon>Candidatus Methanomethylicaceae</taxon>
        <taxon>Candidatus Methanosuratincola (ex Vanwonterghem et al. 2016)</taxon>
    </lineage>
</organism>
<dbReference type="InterPro" id="IPR019887">
    <property type="entry name" value="Tscrpt_reg_AsnC/Lrp_C"/>
</dbReference>
<keyword evidence="1" id="KW-0805">Transcription regulation</keyword>
<keyword evidence="3" id="KW-0804">Transcription</keyword>
<dbReference type="EMBL" id="RXGA01000003">
    <property type="protein sequence ID" value="RWX72942.1"/>
    <property type="molecule type" value="Genomic_DNA"/>
</dbReference>
<dbReference type="Proteomes" id="UP000288215">
    <property type="component" value="Unassembled WGS sequence"/>
</dbReference>
<evidence type="ECO:0000259" key="4">
    <source>
        <dbReference type="PROSITE" id="PS50956"/>
    </source>
</evidence>
<evidence type="ECO:0000256" key="3">
    <source>
        <dbReference type="ARBA" id="ARBA00023163"/>
    </source>
</evidence>
<dbReference type="Pfam" id="PF01037">
    <property type="entry name" value="AsnC_trans_reg"/>
    <property type="match status" value="1"/>
</dbReference>
<comment type="caution">
    <text evidence="5">The sequence shown here is derived from an EMBL/GenBank/DDBJ whole genome shotgun (WGS) entry which is preliminary data.</text>
</comment>
<dbReference type="PANTHER" id="PTHR30154">
    <property type="entry name" value="LEUCINE-RESPONSIVE REGULATORY PROTEIN"/>
    <property type="match status" value="1"/>
</dbReference>
<protein>
    <recommendedName>
        <fullName evidence="4">HTH asnC-type domain-containing protein</fullName>
    </recommendedName>
</protein>
<reference evidence="5 6" key="1">
    <citation type="submission" date="2018-12" db="EMBL/GenBank/DDBJ databases">
        <title>The complete genome of the methanogenic archaea of the candidate phylum Verstraetearchaeota, obtained from the metagenome of underground thermal water.</title>
        <authorList>
            <person name="Kadnikov V.V."/>
            <person name="Mardanov A.V."/>
            <person name="Beletsky A.V."/>
            <person name="Karnachuk O.V."/>
            <person name="Ravin N.V."/>
        </authorList>
    </citation>
    <scope>NUCLEOTIDE SEQUENCE [LARGE SCALE GENOMIC DNA]</scope>
    <source>
        <strain evidence="5">Ch88</strain>
    </source>
</reference>